<dbReference type="Gene3D" id="1.10.3900.10">
    <property type="entry name" value="YacF-like"/>
    <property type="match status" value="1"/>
</dbReference>
<dbReference type="HAMAP" id="MF_01092">
    <property type="entry name" value="ZapD"/>
    <property type="match status" value="1"/>
</dbReference>
<dbReference type="GO" id="GO:0043093">
    <property type="term" value="P:FtsZ-dependent cytokinesis"/>
    <property type="evidence" value="ECO:0007669"/>
    <property type="project" value="UniProtKB-UniRule"/>
</dbReference>
<keyword evidence="3 5" id="KW-0717">Septation</keyword>
<keyword evidence="7" id="KW-1185">Reference proteome</keyword>
<evidence type="ECO:0000313" key="6">
    <source>
        <dbReference type="EMBL" id="BBL72192.1"/>
    </source>
</evidence>
<comment type="subunit">
    <text evidence="5">Interacts with FtsZ.</text>
</comment>
<evidence type="ECO:0000256" key="2">
    <source>
        <dbReference type="ARBA" id="ARBA00022618"/>
    </source>
</evidence>
<dbReference type="Proteomes" id="UP000824988">
    <property type="component" value="Chromosome"/>
</dbReference>
<keyword evidence="1 5" id="KW-0963">Cytoplasm</keyword>
<dbReference type="RefSeq" id="WP_054772610.1">
    <property type="nucleotide sequence ID" value="NZ_AP019782.1"/>
</dbReference>
<dbReference type="InterPro" id="IPR027462">
    <property type="entry name" value="ZapD_C"/>
</dbReference>
<accession>A0A8D4VT99</accession>
<dbReference type="SUPFAM" id="SSF160950">
    <property type="entry name" value="YacF-like"/>
    <property type="match status" value="1"/>
</dbReference>
<organism evidence="6 7">
    <name type="scientific">Methylogaea oryzae</name>
    <dbReference type="NCBI Taxonomy" id="1295382"/>
    <lineage>
        <taxon>Bacteria</taxon>
        <taxon>Pseudomonadati</taxon>
        <taxon>Pseudomonadota</taxon>
        <taxon>Gammaproteobacteria</taxon>
        <taxon>Methylococcales</taxon>
        <taxon>Methylococcaceae</taxon>
        <taxon>Methylogaea</taxon>
    </lineage>
</organism>
<comment type="subcellular location">
    <subcellularLocation>
        <location evidence="5">Cytoplasm</location>
    </subcellularLocation>
    <text evidence="5">Localizes to mid-cell in an FtsZ-dependent manner.</text>
</comment>
<comment type="function">
    <text evidence="5">Cell division factor that enhances FtsZ-ring assembly. Directly interacts with FtsZ and promotes bundling of FtsZ protofilaments, with a reduction in FtsZ GTPase activity.</text>
</comment>
<evidence type="ECO:0000256" key="3">
    <source>
        <dbReference type="ARBA" id="ARBA00023210"/>
    </source>
</evidence>
<comment type="similarity">
    <text evidence="5">Belongs to the ZapD family.</text>
</comment>
<protein>
    <recommendedName>
        <fullName evidence="5">Cell division protein ZapD</fullName>
    </recommendedName>
    <alternativeName>
        <fullName evidence="5">Z ring-associated protein D</fullName>
    </alternativeName>
</protein>
<dbReference type="GO" id="GO:0032153">
    <property type="term" value="C:cell division site"/>
    <property type="evidence" value="ECO:0007669"/>
    <property type="project" value="TreeGrafter"/>
</dbReference>
<dbReference type="InterPro" id="IPR009777">
    <property type="entry name" value="ZapD"/>
</dbReference>
<evidence type="ECO:0000256" key="5">
    <source>
        <dbReference type="HAMAP-Rule" id="MF_01092"/>
    </source>
</evidence>
<keyword evidence="2 5" id="KW-0132">Cell division</keyword>
<dbReference type="AlphaFoldDB" id="A0A8D4VT99"/>
<name>A0A8D4VT99_9GAMM</name>
<evidence type="ECO:0000256" key="1">
    <source>
        <dbReference type="ARBA" id="ARBA00022490"/>
    </source>
</evidence>
<dbReference type="PANTHER" id="PTHR39455">
    <property type="entry name" value="CELL DIVISION PROTEIN ZAPD"/>
    <property type="match status" value="1"/>
</dbReference>
<dbReference type="PANTHER" id="PTHR39455:SF1">
    <property type="entry name" value="CELL DIVISION PROTEIN ZAPD"/>
    <property type="match status" value="1"/>
</dbReference>
<dbReference type="InterPro" id="IPR036268">
    <property type="entry name" value="ZapD_sf"/>
</dbReference>
<dbReference type="Gene3D" id="2.60.440.10">
    <property type="entry name" value="YacF-like domains"/>
    <property type="match status" value="1"/>
</dbReference>
<sequence length="255" mass="29419">MSDLIYYEFPLNERIRVLMRLEQLFQQTEHFMRGSTVWDSRAVISSLLDILAIFGRNDLKSEIIKELDRHTNALSRVADSQAIDHGVLRQTLQDLEVLSKEVYAISGKIGGGLMENELFKSISQRSAIPGGTCVFDLPAYHYWLDQPDAQRKQDLERWLRSFDTIRHATDTILWLIRYSTNHTNEVSTAGFYQQNLDKGLPYQLIRVGIPRQLPYYVEISGGKHRFTVRFLEFSTAGRSVQAENDIPFQLTCCIL</sequence>
<dbReference type="Pfam" id="PF07072">
    <property type="entry name" value="ZapD"/>
    <property type="match status" value="1"/>
</dbReference>
<dbReference type="GO" id="GO:0000917">
    <property type="term" value="P:division septum assembly"/>
    <property type="evidence" value="ECO:0007669"/>
    <property type="project" value="UniProtKB-KW"/>
</dbReference>
<evidence type="ECO:0000313" key="7">
    <source>
        <dbReference type="Proteomes" id="UP000824988"/>
    </source>
</evidence>
<gene>
    <name evidence="5 6" type="primary">zapD</name>
    <name evidence="6" type="ORF">MoryE10_27980</name>
</gene>
<evidence type="ECO:0000256" key="4">
    <source>
        <dbReference type="ARBA" id="ARBA00023306"/>
    </source>
</evidence>
<proteinExistence type="inferred from homology"/>
<keyword evidence="4 5" id="KW-0131">Cell cycle</keyword>
<reference evidence="6" key="1">
    <citation type="submission" date="2019-06" db="EMBL/GenBank/DDBJ databases">
        <title>Complete genome sequence of Methylogaea oryzae strain JCM16910.</title>
        <authorList>
            <person name="Asakawa S."/>
        </authorList>
    </citation>
    <scope>NUCLEOTIDE SEQUENCE</scope>
    <source>
        <strain evidence="6">E10</strain>
    </source>
</reference>
<dbReference type="GO" id="GO:0005737">
    <property type="term" value="C:cytoplasm"/>
    <property type="evidence" value="ECO:0007669"/>
    <property type="project" value="UniProtKB-SubCell"/>
</dbReference>
<dbReference type="EMBL" id="AP019782">
    <property type="protein sequence ID" value="BBL72192.1"/>
    <property type="molecule type" value="Genomic_DNA"/>
</dbReference>
<dbReference type="KEGG" id="moz:MoryE10_27980"/>
<dbReference type="NCBIfam" id="NF003656">
    <property type="entry name" value="PRK05287.1-4"/>
    <property type="match status" value="1"/>
</dbReference>